<name>A0A7X9HSB6_UNCKA</name>
<evidence type="ECO:0000256" key="1">
    <source>
        <dbReference type="SAM" id="Coils"/>
    </source>
</evidence>
<evidence type="ECO:0000313" key="5">
    <source>
        <dbReference type="Proteomes" id="UP000590542"/>
    </source>
</evidence>
<keyword evidence="1" id="KW-0175">Coiled coil</keyword>
<evidence type="ECO:0000256" key="3">
    <source>
        <dbReference type="SAM" id="Phobius"/>
    </source>
</evidence>
<proteinExistence type="predicted"/>
<dbReference type="AlphaFoldDB" id="A0A7X9HSB6"/>
<dbReference type="Pfam" id="PF13196">
    <property type="entry name" value="DUF4012"/>
    <property type="match status" value="1"/>
</dbReference>
<dbReference type="InterPro" id="IPR025101">
    <property type="entry name" value="DUF4012"/>
</dbReference>
<keyword evidence="3" id="KW-0472">Membrane</keyword>
<dbReference type="EMBL" id="JAAZNV010000006">
    <property type="protein sequence ID" value="NMB91503.1"/>
    <property type="molecule type" value="Genomic_DNA"/>
</dbReference>
<reference evidence="4 5" key="1">
    <citation type="journal article" date="2020" name="Biotechnol. Biofuels">
        <title>New insights from the biogas microbiome by comprehensive genome-resolved metagenomics of nearly 1600 species originating from multiple anaerobic digesters.</title>
        <authorList>
            <person name="Campanaro S."/>
            <person name="Treu L."/>
            <person name="Rodriguez-R L.M."/>
            <person name="Kovalovszki A."/>
            <person name="Ziels R.M."/>
            <person name="Maus I."/>
            <person name="Zhu X."/>
            <person name="Kougias P.G."/>
            <person name="Basile A."/>
            <person name="Luo G."/>
            <person name="Schluter A."/>
            <person name="Konstantinidis K.T."/>
            <person name="Angelidaki I."/>
        </authorList>
    </citation>
    <scope>NUCLEOTIDE SEQUENCE [LARGE SCALE GENOMIC DNA]</scope>
    <source>
        <strain evidence="4">AS27yjCOA_202</strain>
    </source>
</reference>
<dbReference type="Proteomes" id="UP000590542">
    <property type="component" value="Unassembled WGS sequence"/>
</dbReference>
<organism evidence="4 5">
    <name type="scientific">candidate division WWE3 bacterium</name>
    <dbReference type="NCBI Taxonomy" id="2053526"/>
    <lineage>
        <taxon>Bacteria</taxon>
        <taxon>Katanobacteria</taxon>
    </lineage>
</organism>
<feature type="region of interest" description="Disordered" evidence="2">
    <location>
        <begin position="1"/>
        <end position="37"/>
    </location>
</feature>
<accession>A0A7X9HSB6</accession>
<feature type="transmembrane region" description="Helical" evidence="3">
    <location>
        <begin position="87"/>
        <end position="106"/>
    </location>
</feature>
<keyword evidence="3" id="KW-0812">Transmembrane</keyword>
<gene>
    <name evidence="4" type="ORF">GYA37_01485</name>
</gene>
<sequence>MANTRFWGSKPSNNGKIKGLSNDSANNNGGNTNSVNNININSVSDNSLASNKVGLRPSQAISSLSNPPKIKFPKVENKKNMKNAKKAGAIALGIIISLLLFLYLLVAKPALAVYSTAKVLKTDFVKVSEAMKNRDLVALNNELDNTEKDLNNLRSAKEKKFGWAKNLKLFKANEFYSDLDRFINAGIYAIDALRETSTIITPFASAAGLKVSPDQELPEAEGLMEAFQGWISVMPQVADQMDGVIEKVAKIGDELKSINVDKYPKKIGKFAIRSNVEFLKNNLAKADDYAPDIKKALTIIPEMLAVGTPTKRYMIIMQNDKEIRPTGGFMTNYATFKITNGLLDSDFTSKDMYSIDLALQPLDDAGYDFPDAPVAYMKLLKVERWFVRDMNASPDFVTSMDQFMQYYNMAGRYNPYEIKPIDGIFSIDTFVIQELLDVTGPVTVNGVTYAKDNVVLELEKIASLALAEQANRKKVLGDLMQGMLINVFESDSSIWPKLLEKGADLAARKHIQVYIFDAEAQSLIDSYGFGGRITEQVDGDYLAVISTNLGGDKTNWFTSKEVTHTLEKSNNKWMDTVKIKYTYTQPSDDYIALVKRFRDWVRVYVPIGSELISVEGSEDSTLNLTDQERNKVWYSGYLELGPGESKEITFKYYLPSDVKIDTVYNLTIQKQGGTDKEKYIIIYGNTKKEINLDKDTKVSIDL</sequence>
<protein>
    <submittedName>
        <fullName evidence="4">DUF4012 domain-containing protein</fullName>
    </submittedName>
</protein>
<feature type="compositionally biased region" description="Low complexity" evidence="2">
    <location>
        <begin position="21"/>
        <end position="37"/>
    </location>
</feature>
<keyword evidence="3" id="KW-1133">Transmembrane helix</keyword>
<evidence type="ECO:0000256" key="2">
    <source>
        <dbReference type="SAM" id="MobiDB-lite"/>
    </source>
</evidence>
<feature type="coiled-coil region" evidence="1">
    <location>
        <begin position="129"/>
        <end position="156"/>
    </location>
</feature>
<evidence type="ECO:0000313" key="4">
    <source>
        <dbReference type="EMBL" id="NMB91503.1"/>
    </source>
</evidence>
<comment type="caution">
    <text evidence="4">The sequence shown here is derived from an EMBL/GenBank/DDBJ whole genome shotgun (WGS) entry which is preliminary data.</text>
</comment>